<dbReference type="SUPFAM" id="SSF52058">
    <property type="entry name" value="L domain-like"/>
    <property type="match status" value="1"/>
</dbReference>
<dbReference type="STRING" id="74649.A0A2P6RXL7"/>
<comment type="subcellular location">
    <subcellularLocation>
        <location evidence="1">Membrane</location>
        <topology evidence="1">Single-pass membrane protein</topology>
    </subcellularLocation>
</comment>
<evidence type="ECO:0000256" key="4">
    <source>
        <dbReference type="ARBA" id="ARBA00022729"/>
    </source>
</evidence>
<dbReference type="Pfam" id="PF13855">
    <property type="entry name" value="LRR_8"/>
    <property type="match status" value="1"/>
</dbReference>
<evidence type="ECO:0000313" key="11">
    <source>
        <dbReference type="EMBL" id="PRQ51189.1"/>
    </source>
</evidence>
<evidence type="ECO:0000256" key="3">
    <source>
        <dbReference type="ARBA" id="ARBA00022692"/>
    </source>
</evidence>
<evidence type="ECO:0000256" key="7">
    <source>
        <dbReference type="ARBA" id="ARBA00023136"/>
    </source>
</evidence>
<dbReference type="AlphaFoldDB" id="A0A2P6RXL7"/>
<evidence type="ECO:0000256" key="6">
    <source>
        <dbReference type="ARBA" id="ARBA00022989"/>
    </source>
</evidence>
<feature type="domain" description="Malectin-like" evidence="10">
    <location>
        <begin position="37"/>
        <end position="372"/>
    </location>
</feature>
<accession>A0A2P6RXL7</accession>
<proteinExistence type="predicted"/>
<keyword evidence="2" id="KW-0433">Leucine-rich repeat</keyword>
<dbReference type="PANTHER" id="PTHR45631:SF202">
    <property type="entry name" value="SENESCENCE-INDUCED RECEPTOR-LIKE SERINE_THREONINE-PROTEIN KINASE"/>
    <property type="match status" value="1"/>
</dbReference>
<dbReference type="Pfam" id="PF12819">
    <property type="entry name" value="Malectin_like"/>
    <property type="match status" value="1"/>
</dbReference>
<gene>
    <name evidence="11" type="ORF">RchiOBHm_Chr2g0141631</name>
</gene>
<feature type="chain" id="PRO_5015122770" evidence="9">
    <location>
        <begin position="28"/>
        <end position="610"/>
    </location>
</feature>
<keyword evidence="11" id="KW-0808">Transferase</keyword>
<keyword evidence="6 8" id="KW-1133">Transmembrane helix</keyword>
<dbReference type="Gramene" id="PRQ51189">
    <property type="protein sequence ID" value="PRQ51189"/>
    <property type="gene ID" value="RchiOBHm_Chr2g0141631"/>
</dbReference>
<comment type="caution">
    <text evidence="11">The sequence shown here is derived from an EMBL/GenBank/DDBJ whole genome shotgun (WGS) entry which is preliminary data.</text>
</comment>
<evidence type="ECO:0000313" key="12">
    <source>
        <dbReference type="Proteomes" id="UP000238479"/>
    </source>
</evidence>
<dbReference type="PANTHER" id="PTHR45631">
    <property type="entry name" value="OS07G0107800 PROTEIN-RELATED"/>
    <property type="match status" value="1"/>
</dbReference>
<dbReference type="GO" id="GO:0016740">
    <property type="term" value="F:transferase activity"/>
    <property type="evidence" value="ECO:0007669"/>
    <property type="project" value="UniProtKB-KW"/>
</dbReference>
<keyword evidence="12" id="KW-1185">Reference proteome</keyword>
<dbReference type="Pfam" id="PF00560">
    <property type="entry name" value="LRR_1"/>
    <property type="match status" value="1"/>
</dbReference>
<evidence type="ECO:0000259" key="10">
    <source>
        <dbReference type="Pfam" id="PF12819"/>
    </source>
</evidence>
<dbReference type="PRINTS" id="PR00019">
    <property type="entry name" value="LEURICHRPT"/>
</dbReference>
<evidence type="ECO:0000256" key="2">
    <source>
        <dbReference type="ARBA" id="ARBA00022614"/>
    </source>
</evidence>
<dbReference type="OMA" id="ECKYSIA"/>
<organism evidence="11 12">
    <name type="scientific">Rosa chinensis</name>
    <name type="common">China rose</name>
    <dbReference type="NCBI Taxonomy" id="74649"/>
    <lineage>
        <taxon>Eukaryota</taxon>
        <taxon>Viridiplantae</taxon>
        <taxon>Streptophyta</taxon>
        <taxon>Embryophyta</taxon>
        <taxon>Tracheophyta</taxon>
        <taxon>Spermatophyta</taxon>
        <taxon>Magnoliopsida</taxon>
        <taxon>eudicotyledons</taxon>
        <taxon>Gunneridae</taxon>
        <taxon>Pentapetalae</taxon>
        <taxon>rosids</taxon>
        <taxon>fabids</taxon>
        <taxon>Rosales</taxon>
        <taxon>Rosaceae</taxon>
        <taxon>Rosoideae</taxon>
        <taxon>Rosoideae incertae sedis</taxon>
        <taxon>Rosa</taxon>
    </lineage>
</organism>
<dbReference type="EC" id="2.7.-.-" evidence="11"/>
<dbReference type="InterPro" id="IPR024788">
    <property type="entry name" value="Malectin-like_Carb-bd_dom"/>
</dbReference>
<keyword evidence="3 8" id="KW-0812">Transmembrane</keyword>
<reference evidence="11 12" key="1">
    <citation type="journal article" date="2018" name="Nat. Genet.">
        <title>The Rosa genome provides new insights in the design of modern roses.</title>
        <authorList>
            <person name="Bendahmane M."/>
        </authorList>
    </citation>
    <scope>NUCLEOTIDE SEQUENCE [LARGE SCALE GENOMIC DNA]</scope>
    <source>
        <strain evidence="12">cv. Old Blush</strain>
    </source>
</reference>
<name>A0A2P6RXL7_ROSCH</name>
<dbReference type="Proteomes" id="UP000238479">
    <property type="component" value="Chromosome 2"/>
</dbReference>
<dbReference type="PROSITE" id="PS51450">
    <property type="entry name" value="LRR"/>
    <property type="match status" value="1"/>
</dbReference>
<evidence type="ECO:0000256" key="8">
    <source>
        <dbReference type="SAM" id="Phobius"/>
    </source>
</evidence>
<keyword evidence="5" id="KW-0677">Repeat</keyword>
<dbReference type="InterPro" id="IPR032675">
    <property type="entry name" value="LRR_dom_sf"/>
</dbReference>
<evidence type="ECO:0000256" key="5">
    <source>
        <dbReference type="ARBA" id="ARBA00022737"/>
    </source>
</evidence>
<sequence>MLPTFNQFIFSLLLLWFALNLLLLVHALDDQSGFISIDCGKSGSSYTEKVTGITYISDSNFVDTGESNFILDKYLDAYQQPYQSLRSFPQGIRNCYKINIRSGTKYLIRAVFVYGNYDGQDKLPKFDLYVGPNLWDSVKLMNASIGVTKELIHYVPRPRNYIQLCLVNKLSGIPFISAIELRRLPNSTYSTEEGSLALVSRFDTGQIAPNLTKYRYPFDILDRFWYPYDSDWNNWTQLSASTNTSSAFMPSTDSGTDSDYKLPFVVMSTAATPRNRNGALNNFWPPEAKNGQYYIYLHLAEVERLQSMCNQSRQFKMTMYGRLLFGPYVPQYYMSETFYNREALSGGQENFTISMTGNATLPPILNAFEIYMLKKFSESETNQEDVSTITRIKSTYKITNNWQGDPCAPQHYSWEGLNCSYQESDGSPRIISLHLPWSGLQGEITPSIFKLVMIQSLNLSNNNLTGPIPKVLSQLPNLVFLDLSNNKLTGPIPDIFSQMPKLNILNLENNKLTGSIPEGLIRRMNSGFLSLRLCENPNLLGNVTCKNKKKNFLHPIAISIVGVSILFSILAFIWWSCVRKRKHSKSYKYLLMFIFSLRNIQGEITTTKVA</sequence>
<dbReference type="SMART" id="SM00369">
    <property type="entry name" value="LRR_TYP"/>
    <property type="match status" value="3"/>
</dbReference>
<dbReference type="GO" id="GO:0016020">
    <property type="term" value="C:membrane"/>
    <property type="evidence" value="ECO:0007669"/>
    <property type="project" value="UniProtKB-SubCell"/>
</dbReference>
<evidence type="ECO:0000256" key="1">
    <source>
        <dbReference type="ARBA" id="ARBA00004167"/>
    </source>
</evidence>
<dbReference type="EMBL" id="PDCK01000040">
    <property type="protein sequence ID" value="PRQ51189.1"/>
    <property type="molecule type" value="Genomic_DNA"/>
</dbReference>
<keyword evidence="4 9" id="KW-0732">Signal</keyword>
<dbReference type="InterPro" id="IPR001611">
    <property type="entry name" value="Leu-rich_rpt"/>
</dbReference>
<evidence type="ECO:0000256" key="9">
    <source>
        <dbReference type="SAM" id="SignalP"/>
    </source>
</evidence>
<protein>
    <submittedName>
        <fullName evidence="11">Putative transferase</fullName>
        <ecNumber evidence="11">2.7.-.-</ecNumber>
    </submittedName>
</protein>
<dbReference type="Gene3D" id="3.80.10.10">
    <property type="entry name" value="Ribonuclease Inhibitor"/>
    <property type="match status" value="1"/>
</dbReference>
<dbReference type="InterPro" id="IPR003591">
    <property type="entry name" value="Leu-rich_rpt_typical-subtyp"/>
</dbReference>
<feature type="transmembrane region" description="Helical" evidence="8">
    <location>
        <begin position="552"/>
        <end position="575"/>
    </location>
</feature>
<keyword evidence="7 8" id="KW-0472">Membrane</keyword>
<dbReference type="FunFam" id="3.80.10.10:FF:000129">
    <property type="entry name" value="Leucine-rich repeat receptor-like kinase"/>
    <property type="match status" value="1"/>
</dbReference>
<feature type="signal peptide" evidence="9">
    <location>
        <begin position="1"/>
        <end position="27"/>
    </location>
</feature>